<feature type="compositionally biased region" description="Low complexity" evidence="7">
    <location>
        <begin position="532"/>
        <end position="550"/>
    </location>
</feature>
<dbReference type="PANTHER" id="PTHR22852:SF0">
    <property type="entry name" value="DENTICLELESS PROTEIN HOMOLOG"/>
    <property type="match status" value="1"/>
</dbReference>
<dbReference type="PRINTS" id="PR00320">
    <property type="entry name" value="GPROTEINBRPT"/>
</dbReference>
<feature type="repeat" description="WD" evidence="6">
    <location>
        <begin position="209"/>
        <end position="250"/>
    </location>
</feature>
<dbReference type="InterPro" id="IPR036322">
    <property type="entry name" value="WD40_repeat_dom_sf"/>
</dbReference>
<keyword evidence="9" id="KW-1185">Reference proteome</keyword>
<dbReference type="InterPro" id="IPR019775">
    <property type="entry name" value="WD40_repeat_CS"/>
</dbReference>
<evidence type="ECO:0000256" key="2">
    <source>
        <dbReference type="ARBA" id="ARBA00022574"/>
    </source>
</evidence>
<dbReference type="GO" id="GO:0043161">
    <property type="term" value="P:proteasome-mediated ubiquitin-dependent protein catabolic process"/>
    <property type="evidence" value="ECO:0007669"/>
    <property type="project" value="TreeGrafter"/>
</dbReference>
<dbReference type="Gene3D" id="2.130.10.10">
    <property type="entry name" value="YVTN repeat-like/Quinoprotein amine dehydrogenase"/>
    <property type="match status" value="2"/>
</dbReference>
<dbReference type="PROSITE" id="PS00678">
    <property type="entry name" value="WD_REPEATS_1"/>
    <property type="match status" value="1"/>
</dbReference>
<evidence type="ECO:0008006" key="10">
    <source>
        <dbReference type="Google" id="ProtNLM"/>
    </source>
</evidence>
<feature type="region of interest" description="Disordered" evidence="7">
    <location>
        <begin position="525"/>
        <end position="550"/>
    </location>
</feature>
<gene>
    <name evidence="8" type="ORF">CUNI_LOCUS3941</name>
</gene>
<dbReference type="AlphaFoldDB" id="A0A8S3YNM9"/>
<feature type="repeat" description="WD" evidence="6">
    <location>
        <begin position="137"/>
        <end position="170"/>
    </location>
</feature>
<dbReference type="Proteomes" id="UP000678393">
    <property type="component" value="Unassembled WGS sequence"/>
</dbReference>
<evidence type="ECO:0000313" key="8">
    <source>
        <dbReference type="EMBL" id="CAG5118383.1"/>
    </source>
</evidence>
<protein>
    <recommendedName>
        <fullName evidence="10">Denticleless protein homolog</fullName>
    </recommendedName>
</protein>
<dbReference type="PANTHER" id="PTHR22852">
    <property type="entry name" value="LETHAL 2 DENTICLELESS PROTEIN RETINOIC ACID-REGULATED NUCLEAR MATRIX-ASSOCIATED PROTEIN"/>
    <property type="match status" value="1"/>
</dbReference>
<dbReference type="SUPFAM" id="SSF50978">
    <property type="entry name" value="WD40 repeat-like"/>
    <property type="match status" value="1"/>
</dbReference>
<keyword evidence="4" id="KW-0833">Ubl conjugation pathway</keyword>
<organism evidence="8 9">
    <name type="scientific">Candidula unifasciata</name>
    <dbReference type="NCBI Taxonomy" id="100452"/>
    <lineage>
        <taxon>Eukaryota</taxon>
        <taxon>Metazoa</taxon>
        <taxon>Spiralia</taxon>
        <taxon>Lophotrochozoa</taxon>
        <taxon>Mollusca</taxon>
        <taxon>Gastropoda</taxon>
        <taxon>Heterobranchia</taxon>
        <taxon>Euthyneura</taxon>
        <taxon>Panpulmonata</taxon>
        <taxon>Eupulmonata</taxon>
        <taxon>Stylommatophora</taxon>
        <taxon>Helicina</taxon>
        <taxon>Helicoidea</taxon>
        <taxon>Geomitridae</taxon>
        <taxon>Candidula</taxon>
    </lineage>
</organism>
<dbReference type="GO" id="GO:0005634">
    <property type="term" value="C:nucleus"/>
    <property type="evidence" value="ECO:0007669"/>
    <property type="project" value="TreeGrafter"/>
</dbReference>
<name>A0A8S3YNM9_9EUPU</name>
<evidence type="ECO:0000256" key="4">
    <source>
        <dbReference type="ARBA" id="ARBA00022786"/>
    </source>
</evidence>
<proteinExistence type="inferred from homology"/>
<comment type="pathway">
    <text evidence="1">Protein modification; protein ubiquitination.</text>
</comment>
<dbReference type="GO" id="GO:0007095">
    <property type="term" value="P:mitotic G2 DNA damage checkpoint signaling"/>
    <property type="evidence" value="ECO:0007669"/>
    <property type="project" value="TreeGrafter"/>
</dbReference>
<evidence type="ECO:0000313" key="9">
    <source>
        <dbReference type="Proteomes" id="UP000678393"/>
    </source>
</evidence>
<evidence type="ECO:0000256" key="3">
    <source>
        <dbReference type="ARBA" id="ARBA00022737"/>
    </source>
</evidence>
<dbReference type="InterPro" id="IPR020472">
    <property type="entry name" value="WD40_PAC1"/>
</dbReference>
<accession>A0A8S3YNM9</accession>
<comment type="caution">
    <text evidence="8">The sequence shown here is derived from an EMBL/GenBank/DDBJ whole genome shotgun (WGS) entry which is preliminary data.</text>
</comment>
<evidence type="ECO:0000256" key="1">
    <source>
        <dbReference type="ARBA" id="ARBA00004906"/>
    </source>
</evidence>
<dbReference type="EMBL" id="CAJHNH020000546">
    <property type="protein sequence ID" value="CAG5118383.1"/>
    <property type="molecule type" value="Genomic_DNA"/>
</dbReference>
<feature type="repeat" description="WD" evidence="6">
    <location>
        <begin position="95"/>
        <end position="136"/>
    </location>
</feature>
<evidence type="ECO:0000256" key="7">
    <source>
        <dbReference type="SAM" id="MobiDB-lite"/>
    </source>
</evidence>
<dbReference type="GO" id="GO:0030674">
    <property type="term" value="F:protein-macromolecule adaptor activity"/>
    <property type="evidence" value="ECO:0007669"/>
    <property type="project" value="TreeGrafter"/>
</dbReference>
<dbReference type="PROSITE" id="PS50294">
    <property type="entry name" value="WD_REPEATS_REGION"/>
    <property type="match status" value="1"/>
</dbReference>
<dbReference type="SMART" id="SM00320">
    <property type="entry name" value="WD40"/>
    <property type="match status" value="6"/>
</dbReference>
<comment type="similarity">
    <text evidence="5">Belongs to the WD repeat cdt2 family.</text>
</comment>
<evidence type="ECO:0000256" key="6">
    <source>
        <dbReference type="PROSITE-ProRule" id="PRU00221"/>
    </source>
</evidence>
<dbReference type="OrthoDB" id="2096344at2759"/>
<dbReference type="InterPro" id="IPR015943">
    <property type="entry name" value="WD40/YVTN_repeat-like_dom_sf"/>
</dbReference>
<reference evidence="8" key="1">
    <citation type="submission" date="2021-04" db="EMBL/GenBank/DDBJ databases">
        <authorList>
            <consortium name="Molecular Ecology Group"/>
        </authorList>
    </citation>
    <scope>NUCLEOTIDE SEQUENCE</scope>
</reference>
<dbReference type="InterPro" id="IPR001680">
    <property type="entry name" value="WD40_rpt"/>
</dbReference>
<feature type="repeat" description="WD" evidence="6">
    <location>
        <begin position="352"/>
        <end position="386"/>
    </location>
</feature>
<evidence type="ECO:0000256" key="5">
    <source>
        <dbReference type="ARBA" id="ARBA00038344"/>
    </source>
</evidence>
<dbReference type="PROSITE" id="PS50082">
    <property type="entry name" value="WD_REPEATS_2"/>
    <property type="match status" value="4"/>
</dbReference>
<keyword evidence="3" id="KW-0677">Repeat</keyword>
<dbReference type="InterPro" id="IPR051865">
    <property type="entry name" value="WD-repeat_CDT2_adapter"/>
</dbReference>
<sequence length="550" mass="61018">MMLNRYLQSRYIAGNSSVNRLSPALDLSFLLPELKNFSTDEYSTMDDDGMSVPPLACAFAKMPQHQHVVSVVDEDGYLVLYNTHKTGQAAVIKTWQVHANAVFDLEWFSEENKLLTGSGDQTILLYDVETCQRQEIFRGHASSIKSISSKVHDNAVFVSGSRDGHIMMWDKRIYHKGETVPPIDTIFNAHMLQHQNISKGKKKCQNPLVKDAQQSVTVVLFQNENYFISAGAGDGCLKVWDVRKTYKRKTGAQPVYTFHYPGANTRKFGYSSLVLDSQGRRLFASCTDDVIYEYDMASYNPQPVQTWRGHKNSTFYVKSAMSPDDQFLISGSSDEMAYIWQINKPAAAPIALDCHTAEVTSVAWCPNDITKIVTLSDDAKTKFWRIFCRELQKQYLPSYLGQAKSTSKVSEISRVTEDEIPANSTPNSPNLSVPKKVLLQKSVSGSPQSCIQTWLKRKAPHVETDQEVVAEKYVCKNDHTARSSTSLADSVLVKAEKEVASKSLLAANMSIMGLTGCCDSTASITNMSTPGKDASSDSASSSSSSKKAFI</sequence>
<keyword evidence="2 6" id="KW-0853">WD repeat</keyword>
<dbReference type="Pfam" id="PF00400">
    <property type="entry name" value="WD40"/>
    <property type="match status" value="5"/>
</dbReference>